<name>A0A143YMS3_9LACT</name>
<reference evidence="2 4" key="1">
    <citation type="submission" date="2016-02" db="EMBL/GenBank/DDBJ databases">
        <authorList>
            <person name="Wen L."/>
            <person name="He K."/>
            <person name="Yang H."/>
        </authorList>
    </citation>
    <scope>NUCLEOTIDE SEQUENCE [LARGE SCALE GENOMIC DNA]</scope>
    <source>
        <strain evidence="2">Trichococcus_R210</strain>
    </source>
</reference>
<feature type="transmembrane region" description="Helical" evidence="1">
    <location>
        <begin position="119"/>
        <end position="140"/>
    </location>
</feature>
<organism evidence="2 4">
    <name type="scientific">Trichococcus ilyis</name>
    <dbReference type="NCBI Taxonomy" id="640938"/>
    <lineage>
        <taxon>Bacteria</taxon>
        <taxon>Bacillati</taxon>
        <taxon>Bacillota</taxon>
        <taxon>Bacilli</taxon>
        <taxon>Lactobacillales</taxon>
        <taxon>Carnobacteriaceae</taxon>
        <taxon>Trichococcus</taxon>
    </lineage>
</organism>
<dbReference type="STRING" id="640938.TR210_1077"/>
<evidence type="ECO:0000313" key="2">
    <source>
        <dbReference type="EMBL" id="CZQ92760.1"/>
    </source>
</evidence>
<dbReference type="RefSeq" id="WP_068622334.1">
    <property type="nucleotide sequence ID" value="NZ_FJNB01000006.1"/>
</dbReference>
<dbReference type="Proteomes" id="UP000076878">
    <property type="component" value="Unassembled WGS sequence"/>
</dbReference>
<evidence type="ECO:0000313" key="4">
    <source>
        <dbReference type="Proteomes" id="UP000076878"/>
    </source>
</evidence>
<gene>
    <name evidence="3" type="ORF">SAMN05216375_10573</name>
    <name evidence="2" type="ORF">TR210_1077</name>
</gene>
<dbReference type="EMBL" id="FJNB01000006">
    <property type="protein sequence ID" value="CZQ92760.1"/>
    <property type="molecule type" value="Genomic_DNA"/>
</dbReference>
<dbReference type="AlphaFoldDB" id="A0A143YMS3"/>
<protein>
    <submittedName>
        <fullName evidence="2">Uncharacterized protein</fullName>
    </submittedName>
</protein>
<feature type="transmembrane region" description="Helical" evidence="1">
    <location>
        <begin position="152"/>
        <end position="172"/>
    </location>
</feature>
<dbReference type="OrthoDB" id="2162769at2"/>
<keyword evidence="1" id="KW-1133">Transmembrane helix</keyword>
<feature type="transmembrane region" description="Helical" evidence="1">
    <location>
        <begin position="12"/>
        <end position="31"/>
    </location>
</feature>
<feature type="transmembrane region" description="Helical" evidence="1">
    <location>
        <begin position="179"/>
        <end position="201"/>
    </location>
</feature>
<sequence>MQIDWATMSSNYANFAGILAGFVFSGIFLLLEDEKRDASEVISILLVGFFGLLLTAFLFSNISGVEAYKTDPDRIRLISFHIVIASIIFSIAIMQMFLSLVFIFILYRLPAQVISLGKTIYYGSALIATMFVIRTMPALYTDAAILAALPRNLYLAVAVTVVLLFILSKVFLRKLDALFEHYFIMIITATFLFMLLLVVLYNTQIHLKDIPVVGAQLIMGMFTVNMMINNFSINHEYRTMQLQDKK</sequence>
<keyword evidence="1" id="KW-0472">Membrane</keyword>
<dbReference type="EMBL" id="FNYT01000005">
    <property type="protein sequence ID" value="SEI94044.1"/>
    <property type="molecule type" value="Genomic_DNA"/>
</dbReference>
<proteinExistence type="predicted"/>
<keyword evidence="5" id="KW-1185">Reference proteome</keyword>
<evidence type="ECO:0000313" key="5">
    <source>
        <dbReference type="Proteomes" id="UP000199280"/>
    </source>
</evidence>
<evidence type="ECO:0000256" key="1">
    <source>
        <dbReference type="SAM" id="Phobius"/>
    </source>
</evidence>
<feature type="transmembrane region" description="Helical" evidence="1">
    <location>
        <begin position="82"/>
        <end position="107"/>
    </location>
</feature>
<evidence type="ECO:0000313" key="3">
    <source>
        <dbReference type="EMBL" id="SEI94044.1"/>
    </source>
</evidence>
<accession>A0A143YMS3</accession>
<reference evidence="3 5" key="2">
    <citation type="submission" date="2016-10" db="EMBL/GenBank/DDBJ databases">
        <authorList>
            <person name="Varghese N."/>
            <person name="Submissions S."/>
        </authorList>
    </citation>
    <scope>NUCLEOTIDE SEQUENCE [LARGE SCALE GENOMIC DNA]</scope>
    <source>
        <strain evidence="3 5">DSM 22150</strain>
    </source>
</reference>
<feature type="transmembrane region" description="Helical" evidence="1">
    <location>
        <begin position="43"/>
        <end position="62"/>
    </location>
</feature>
<dbReference type="Proteomes" id="UP000199280">
    <property type="component" value="Unassembled WGS sequence"/>
</dbReference>
<keyword evidence="1" id="KW-0812">Transmembrane</keyword>